<name>A0A7J5Y4Q8_DISMA</name>
<comment type="caution">
    <text evidence="1">The sequence shown here is derived from an EMBL/GenBank/DDBJ whole genome shotgun (WGS) entry which is preliminary data.</text>
</comment>
<dbReference type="EMBL" id="JAAKFY010000018">
    <property type="protein sequence ID" value="KAF3843789.1"/>
    <property type="molecule type" value="Genomic_DNA"/>
</dbReference>
<keyword evidence="2" id="KW-1185">Reference proteome</keyword>
<dbReference type="Proteomes" id="UP000518266">
    <property type="component" value="Unassembled WGS sequence"/>
</dbReference>
<dbReference type="AlphaFoldDB" id="A0A7J5Y4Q8"/>
<proteinExistence type="predicted"/>
<reference evidence="1 2" key="1">
    <citation type="submission" date="2020-03" db="EMBL/GenBank/DDBJ databases">
        <title>Dissostichus mawsoni Genome sequencing and assembly.</title>
        <authorList>
            <person name="Park H."/>
        </authorList>
    </citation>
    <scope>NUCLEOTIDE SEQUENCE [LARGE SCALE GENOMIC DNA]</scope>
    <source>
        <strain evidence="1">DM0001</strain>
        <tissue evidence="1">Muscle</tissue>
    </source>
</reference>
<sequence length="608" mass="65544">MGSLARAGSAVMVNGPKPSLFSAQTLNSSRRLGMVNSVVGIRQSINRYSVDLNQPEIGSETETNHHQLTWYSQPFMPLLPVADNHGATGVRNTVTILGFDPEQIESSSACFNSPSTMTEMVGTLDPELIRPVLFQALHSHGHAGANVFIVENKGWLVLPLLLNEVANDWAAAIITRSESKEQRVYRFWNSPCGSTALMGPSSTGGPRPNLFLAMTRNMYSCPSMMPTHSHLDEAVSTGCLHVCILMSLLSTMKPIRSLPPSSSGSSQFRKIILRVTTTGFRSVTVRISTRSLSGLESSMVHSMDGVPDKHGLCETWCSLSSGVAGDDPDLVFGALTDSKHSEGPGFPQALCGPGPVLRTNHGLKRTTETTRTVYLRMGAWAVLGSEGRLNFPGPAWFSAATLKMYVIPSMRPSTFSSVSATISLRTGGEGSIKKGFLAMSGLDTQCGPAPNLFSATTLNRYSFFSMSLGTRISLPPSSRGASHLHTTEFFLTSSNRKFTEGPGVSAEIEENQGINGLSGLLRSASGRITWLFQYQVISGYGDPEMLAFRQISPPRFTLRPDCRLPLRNTFGSDDGVAQLDELSAPDLVDRLNPEVILGEGTALKGMGM</sequence>
<gene>
    <name evidence="1" type="ORF">F7725_002638</name>
</gene>
<protein>
    <submittedName>
        <fullName evidence="1">Uncharacterized protein</fullName>
    </submittedName>
</protein>
<accession>A0A7J5Y4Q8</accession>
<evidence type="ECO:0000313" key="2">
    <source>
        <dbReference type="Proteomes" id="UP000518266"/>
    </source>
</evidence>
<evidence type="ECO:0000313" key="1">
    <source>
        <dbReference type="EMBL" id="KAF3843789.1"/>
    </source>
</evidence>
<organism evidence="1 2">
    <name type="scientific">Dissostichus mawsoni</name>
    <name type="common">Antarctic cod</name>
    <dbReference type="NCBI Taxonomy" id="36200"/>
    <lineage>
        <taxon>Eukaryota</taxon>
        <taxon>Metazoa</taxon>
        <taxon>Chordata</taxon>
        <taxon>Craniata</taxon>
        <taxon>Vertebrata</taxon>
        <taxon>Euteleostomi</taxon>
        <taxon>Actinopterygii</taxon>
        <taxon>Neopterygii</taxon>
        <taxon>Teleostei</taxon>
        <taxon>Neoteleostei</taxon>
        <taxon>Acanthomorphata</taxon>
        <taxon>Eupercaria</taxon>
        <taxon>Perciformes</taxon>
        <taxon>Notothenioidei</taxon>
        <taxon>Nototheniidae</taxon>
        <taxon>Dissostichus</taxon>
    </lineage>
</organism>